<sequence>MVPAKSGERATSFAKACSLLSRYVKQNGAAAGELGLGIRAEADAQKAPATMNLLPGAEANAGKVEAMKETMELFPQNAGFGSEAAMQGAPDAREQEKRQLTIFYGGKVLVFNDFPAEKAKDLMQLASKGTMAAPNSGLLQSSTPATITDSTKVAAVPTAQNAVVNAQKNAADIPQAPKASLRRFLEKRKDRISAKAPYQGSPSDATLVKEMPENQPWLGLGPQMASPDLSLRQERNQ</sequence>
<dbReference type="GO" id="GO:0009611">
    <property type="term" value="P:response to wounding"/>
    <property type="evidence" value="ECO:0007669"/>
    <property type="project" value="UniProtKB-UniRule"/>
</dbReference>
<keyword evidence="4" id="KW-0539">Nucleus</keyword>
<feature type="region of interest" description="Disordered" evidence="5">
    <location>
        <begin position="190"/>
        <end position="237"/>
    </location>
</feature>
<comment type="similarity">
    <text evidence="1 4">Belongs to the TIFY/JAZ family.</text>
</comment>
<protein>
    <recommendedName>
        <fullName evidence="4">Protein TIFY</fullName>
    </recommendedName>
    <alternativeName>
        <fullName evidence="4">Jasmonate ZIM domain-containing protein</fullName>
    </alternativeName>
</protein>
<name>A0A0A9BLB0_ARUDO</name>
<evidence type="ECO:0000256" key="3">
    <source>
        <dbReference type="ARBA" id="ARBA00022843"/>
    </source>
</evidence>
<organism evidence="7">
    <name type="scientific">Arundo donax</name>
    <name type="common">Giant reed</name>
    <name type="synonym">Donax arundinaceus</name>
    <dbReference type="NCBI Taxonomy" id="35708"/>
    <lineage>
        <taxon>Eukaryota</taxon>
        <taxon>Viridiplantae</taxon>
        <taxon>Streptophyta</taxon>
        <taxon>Embryophyta</taxon>
        <taxon>Tracheophyta</taxon>
        <taxon>Spermatophyta</taxon>
        <taxon>Magnoliopsida</taxon>
        <taxon>Liliopsida</taxon>
        <taxon>Poales</taxon>
        <taxon>Poaceae</taxon>
        <taxon>PACMAD clade</taxon>
        <taxon>Arundinoideae</taxon>
        <taxon>Arundineae</taxon>
        <taxon>Arundo</taxon>
    </lineage>
</organism>
<keyword evidence="2 4" id="KW-1184">Jasmonic acid signaling pathway</keyword>
<dbReference type="AlphaFoldDB" id="A0A0A9BLB0"/>
<evidence type="ECO:0000256" key="2">
    <source>
        <dbReference type="ARBA" id="ARBA00022819"/>
    </source>
</evidence>
<dbReference type="InterPro" id="IPR010399">
    <property type="entry name" value="Tify_dom"/>
</dbReference>
<dbReference type="InterPro" id="IPR018467">
    <property type="entry name" value="CCT_CS"/>
</dbReference>
<feature type="domain" description="Tify" evidence="6">
    <location>
        <begin position="93"/>
        <end position="128"/>
    </location>
</feature>
<reference evidence="7" key="2">
    <citation type="journal article" date="2015" name="Data Brief">
        <title>Shoot transcriptome of the giant reed, Arundo donax.</title>
        <authorList>
            <person name="Barrero R.A."/>
            <person name="Guerrero F.D."/>
            <person name="Moolhuijzen P."/>
            <person name="Goolsby J.A."/>
            <person name="Tidwell J."/>
            <person name="Bellgard S.E."/>
            <person name="Bellgard M.I."/>
        </authorList>
    </citation>
    <scope>NUCLEOTIDE SEQUENCE</scope>
    <source>
        <tissue evidence="7">Shoot tissue taken approximately 20 cm above the soil surface</tissue>
    </source>
</reference>
<dbReference type="EMBL" id="GBRH01233136">
    <property type="protein sequence ID" value="JAD64759.1"/>
    <property type="molecule type" value="Transcribed_RNA"/>
</dbReference>
<comment type="subcellular location">
    <subcellularLocation>
        <location evidence="4">Nucleus</location>
    </subcellularLocation>
</comment>
<keyword evidence="3" id="KW-0832">Ubl conjugation</keyword>
<evidence type="ECO:0000256" key="1">
    <source>
        <dbReference type="ARBA" id="ARBA00008614"/>
    </source>
</evidence>
<proteinExistence type="inferred from homology"/>
<evidence type="ECO:0000313" key="7">
    <source>
        <dbReference type="EMBL" id="JAD64759.1"/>
    </source>
</evidence>
<dbReference type="Pfam" id="PF06200">
    <property type="entry name" value="tify"/>
    <property type="match status" value="1"/>
</dbReference>
<dbReference type="SMART" id="SM00979">
    <property type="entry name" value="TIFY"/>
    <property type="match status" value="1"/>
</dbReference>
<dbReference type="PANTHER" id="PTHR33077">
    <property type="entry name" value="PROTEIN TIFY 4A-RELATED-RELATED"/>
    <property type="match status" value="1"/>
</dbReference>
<dbReference type="GO" id="GO:0031347">
    <property type="term" value="P:regulation of defense response"/>
    <property type="evidence" value="ECO:0007669"/>
    <property type="project" value="UniProtKB-UniRule"/>
</dbReference>
<evidence type="ECO:0000259" key="6">
    <source>
        <dbReference type="PROSITE" id="PS51320"/>
    </source>
</evidence>
<evidence type="ECO:0000256" key="5">
    <source>
        <dbReference type="SAM" id="MobiDB-lite"/>
    </source>
</evidence>
<dbReference type="PROSITE" id="PS51320">
    <property type="entry name" value="TIFY"/>
    <property type="match status" value="1"/>
</dbReference>
<dbReference type="PANTHER" id="PTHR33077:SF135">
    <property type="entry name" value="PROTEIN TIFY 10A"/>
    <property type="match status" value="1"/>
</dbReference>
<dbReference type="Pfam" id="PF09425">
    <property type="entry name" value="Jas_motif"/>
    <property type="match status" value="1"/>
</dbReference>
<comment type="domain">
    <text evidence="4">The jas domain is required for interaction with COI1.</text>
</comment>
<dbReference type="InterPro" id="IPR040390">
    <property type="entry name" value="TIFY/JAZ"/>
</dbReference>
<reference evidence="7" key="1">
    <citation type="submission" date="2014-09" db="EMBL/GenBank/DDBJ databases">
        <authorList>
            <person name="Magalhaes I.L.F."/>
            <person name="Oliveira U."/>
            <person name="Santos F.R."/>
            <person name="Vidigal T.H.D.A."/>
            <person name="Brescovit A.D."/>
            <person name="Santos A.J."/>
        </authorList>
    </citation>
    <scope>NUCLEOTIDE SEQUENCE</scope>
    <source>
        <tissue evidence="7">Shoot tissue taken approximately 20 cm above the soil surface</tissue>
    </source>
</reference>
<dbReference type="GO" id="GO:2000022">
    <property type="term" value="P:regulation of jasmonic acid mediated signaling pathway"/>
    <property type="evidence" value="ECO:0007669"/>
    <property type="project" value="UniProtKB-UniRule"/>
</dbReference>
<dbReference type="GO" id="GO:0005634">
    <property type="term" value="C:nucleus"/>
    <property type="evidence" value="ECO:0007669"/>
    <property type="project" value="UniProtKB-SubCell"/>
</dbReference>
<comment type="function">
    <text evidence="4">Repressor of jasmonate responses.</text>
</comment>
<accession>A0A0A9BLB0</accession>
<evidence type="ECO:0000256" key="4">
    <source>
        <dbReference type="RuleBase" id="RU369065"/>
    </source>
</evidence>